<gene>
    <name evidence="2" type="ORF">GYMLUDRAFT_50870</name>
</gene>
<keyword evidence="1" id="KW-0812">Transmembrane</keyword>
<dbReference type="EMBL" id="KN834877">
    <property type="protein sequence ID" value="KIK50961.1"/>
    <property type="molecule type" value="Genomic_DNA"/>
</dbReference>
<dbReference type="OrthoDB" id="3060195at2759"/>
<keyword evidence="1" id="KW-1133">Transmembrane helix</keyword>
<feature type="transmembrane region" description="Helical" evidence="1">
    <location>
        <begin position="40"/>
        <end position="58"/>
    </location>
</feature>
<name>A0A0D0B9R7_9AGAR</name>
<sequence>MDILDLVLSPGISLAGSPFQSISRCGYSETDVDLTSRVELGIPFITLALDVFIFGLTLRKTVHHAFAMRKIGESSVTQLILRDGSVYFLIMLVVGIFATIASLDLLHTTSNVAGSFFNLVTPFFSILPNILISRLVLNLRTFCTSEELSRITHDSAGKQYSGLQFATNSILGNIGAPLDGGAMEEEEEESHSE</sequence>
<dbReference type="Proteomes" id="UP000053593">
    <property type="component" value="Unassembled WGS sequence"/>
</dbReference>
<protein>
    <submittedName>
        <fullName evidence="2">Uncharacterized protein</fullName>
    </submittedName>
</protein>
<feature type="transmembrane region" description="Helical" evidence="1">
    <location>
        <begin position="112"/>
        <end position="132"/>
    </location>
</feature>
<keyword evidence="1" id="KW-0472">Membrane</keyword>
<accession>A0A0D0B9R7</accession>
<reference evidence="2 3" key="1">
    <citation type="submission" date="2014-04" db="EMBL/GenBank/DDBJ databases">
        <title>Evolutionary Origins and Diversification of the Mycorrhizal Mutualists.</title>
        <authorList>
            <consortium name="DOE Joint Genome Institute"/>
            <consortium name="Mycorrhizal Genomics Consortium"/>
            <person name="Kohler A."/>
            <person name="Kuo A."/>
            <person name="Nagy L.G."/>
            <person name="Floudas D."/>
            <person name="Copeland A."/>
            <person name="Barry K.W."/>
            <person name="Cichocki N."/>
            <person name="Veneault-Fourrey C."/>
            <person name="LaButti K."/>
            <person name="Lindquist E.A."/>
            <person name="Lipzen A."/>
            <person name="Lundell T."/>
            <person name="Morin E."/>
            <person name="Murat C."/>
            <person name="Riley R."/>
            <person name="Ohm R."/>
            <person name="Sun H."/>
            <person name="Tunlid A."/>
            <person name="Henrissat B."/>
            <person name="Grigoriev I.V."/>
            <person name="Hibbett D.S."/>
            <person name="Martin F."/>
        </authorList>
    </citation>
    <scope>NUCLEOTIDE SEQUENCE [LARGE SCALE GENOMIC DNA]</scope>
    <source>
        <strain evidence="2 3">FD-317 M1</strain>
    </source>
</reference>
<proteinExistence type="predicted"/>
<dbReference type="AlphaFoldDB" id="A0A0D0B9R7"/>
<feature type="transmembrane region" description="Helical" evidence="1">
    <location>
        <begin position="79"/>
        <end position="100"/>
    </location>
</feature>
<organism evidence="2 3">
    <name type="scientific">Collybiopsis luxurians FD-317 M1</name>
    <dbReference type="NCBI Taxonomy" id="944289"/>
    <lineage>
        <taxon>Eukaryota</taxon>
        <taxon>Fungi</taxon>
        <taxon>Dikarya</taxon>
        <taxon>Basidiomycota</taxon>
        <taxon>Agaricomycotina</taxon>
        <taxon>Agaricomycetes</taxon>
        <taxon>Agaricomycetidae</taxon>
        <taxon>Agaricales</taxon>
        <taxon>Marasmiineae</taxon>
        <taxon>Omphalotaceae</taxon>
        <taxon>Collybiopsis</taxon>
        <taxon>Collybiopsis luxurians</taxon>
    </lineage>
</organism>
<evidence type="ECO:0000313" key="3">
    <source>
        <dbReference type="Proteomes" id="UP000053593"/>
    </source>
</evidence>
<evidence type="ECO:0000256" key="1">
    <source>
        <dbReference type="SAM" id="Phobius"/>
    </source>
</evidence>
<dbReference type="HOGENOM" id="CLU_123995_0_0_1"/>
<evidence type="ECO:0000313" key="2">
    <source>
        <dbReference type="EMBL" id="KIK50961.1"/>
    </source>
</evidence>
<keyword evidence="3" id="KW-1185">Reference proteome</keyword>